<protein>
    <submittedName>
        <fullName evidence="2">REP element-mobilizing transposase RayT</fullName>
    </submittedName>
</protein>
<keyword evidence="3" id="KW-1185">Reference proteome</keyword>
<organism evidence="2 3">
    <name type="scientific">Thiohalomonas denitrificans</name>
    <dbReference type="NCBI Taxonomy" id="415747"/>
    <lineage>
        <taxon>Bacteria</taxon>
        <taxon>Pseudomonadati</taxon>
        <taxon>Pseudomonadota</taxon>
        <taxon>Gammaproteobacteria</taxon>
        <taxon>Thiohalomonadales</taxon>
        <taxon>Thiohalomonadaceae</taxon>
        <taxon>Thiohalomonas</taxon>
    </lineage>
</organism>
<dbReference type="InterPro" id="IPR052715">
    <property type="entry name" value="RAYT_transposase"/>
</dbReference>
<dbReference type="SMART" id="SM01321">
    <property type="entry name" value="Y1_Tnp"/>
    <property type="match status" value="1"/>
</dbReference>
<sequence>MESANHQSPHVSALRRGRFSEPGRIYLVTTATNHRRPLFTDFHLSRLAIKELRQSDMRGRCETLAFVLMPNHLHWLLQLRDTDLSRLLRLFKAHSGKVINAACGTPAHRIWQPGFHDHALRKEEDIVKVARYVIANPLRAGLVRRVGDYPHWDAVWL</sequence>
<dbReference type="PANTHER" id="PTHR36966">
    <property type="entry name" value="REP-ASSOCIATED TYROSINE TRANSPOSASE"/>
    <property type="match status" value="1"/>
</dbReference>
<dbReference type="Proteomes" id="UP000199648">
    <property type="component" value="Unassembled WGS sequence"/>
</dbReference>
<dbReference type="RefSeq" id="WP_092994543.1">
    <property type="nucleotide sequence ID" value="NZ_FMWD01000004.1"/>
</dbReference>
<dbReference type="GO" id="GO:0043565">
    <property type="term" value="F:sequence-specific DNA binding"/>
    <property type="evidence" value="ECO:0007669"/>
    <property type="project" value="TreeGrafter"/>
</dbReference>
<dbReference type="NCBIfam" id="NF047646">
    <property type="entry name" value="REP_Tyr_transpos"/>
    <property type="match status" value="1"/>
</dbReference>
<name>A0A1G5Q6R2_9GAMM</name>
<evidence type="ECO:0000259" key="1">
    <source>
        <dbReference type="SMART" id="SM01321"/>
    </source>
</evidence>
<gene>
    <name evidence="2" type="ORF">SAMN03097708_01403</name>
</gene>
<evidence type="ECO:0000313" key="2">
    <source>
        <dbReference type="EMBL" id="SCZ57308.1"/>
    </source>
</evidence>
<dbReference type="InterPro" id="IPR002686">
    <property type="entry name" value="Transposase_17"/>
</dbReference>
<dbReference type="InterPro" id="IPR036515">
    <property type="entry name" value="Transposase_17_sf"/>
</dbReference>
<proteinExistence type="predicted"/>
<dbReference type="GO" id="GO:0004803">
    <property type="term" value="F:transposase activity"/>
    <property type="evidence" value="ECO:0007669"/>
    <property type="project" value="InterPro"/>
</dbReference>
<reference evidence="2 3" key="1">
    <citation type="submission" date="2016-10" db="EMBL/GenBank/DDBJ databases">
        <authorList>
            <person name="de Groot N.N."/>
        </authorList>
    </citation>
    <scope>NUCLEOTIDE SEQUENCE [LARGE SCALE GENOMIC DNA]</scope>
    <source>
        <strain evidence="2 3">HLD2</strain>
    </source>
</reference>
<accession>A0A1G5Q6R2</accession>
<dbReference type="GO" id="GO:0006313">
    <property type="term" value="P:DNA transposition"/>
    <property type="evidence" value="ECO:0007669"/>
    <property type="project" value="InterPro"/>
</dbReference>
<feature type="domain" description="Transposase IS200-like" evidence="1">
    <location>
        <begin position="21"/>
        <end position="136"/>
    </location>
</feature>
<dbReference type="OrthoDB" id="9791101at2"/>
<dbReference type="AlphaFoldDB" id="A0A1G5Q6R2"/>
<dbReference type="EMBL" id="FMWD01000004">
    <property type="protein sequence ID" value="SCZ57308.1"/>
    <property type="molecule type" value="Genomic_DNA"/>
</dbReference>
<dbReference type="PANTHER" id="PTHR36966:SF1">
    <property type="entry name" value="REP-ASSOCIATED TYROSINE TRANSPOSASE"/>
    <property type="match status" value="1"/>
</dbReference>
<dbReference type="Gene3D" id="3.30.70.1290">
    <property type="entry name" value="Transposase IS200-like"/>
    <property type="match status" value="1"/>
</dbReference>
<evidence type="ECO:0000313" key="3">
    <source>
        <dbReference type="Proteomes" id="UP000199648"/>
    </source>
</evidence>
<dbReference type="Pfam" id="PF01797">
    <property type="entry name" value="Y1_Tnp"/>
    <property type="match status" value="1"/>
</dbReference>
<dbReference type="SUPFAM" id="SSF143422">
    <property type="entry name" value="Transposase IS200-like"/>
    <property type="match status" value="1"/>
</dbReference>
<dbReference type="STRING" id="415747.SAMN03097708_01403"/>